<keyword evidence="1 2" id="KW-0728">SH3 domain</keyword>
<feature type="compositionally biased region" description="Basic and acidic residues" evidence="3">
    <location>
        <begin position="528"/>
        <end position="537"/>
    </location>
</feature>
<dbReference type="Gene3D" id="2.30.30.40">
    <property type="entry name" value="SH3 Domains"/>
    <property type="match status" value="1"/>
</dbReference>
<feature type="compositionally biased region" description="Basic and acidic residues" evidence="3">
    <location>
        <begin position="1"/>
        <end position="13"/>
    </location>
</feature>
<feature type="compositionally biased region" description="Low complexity" evidence="3">
    <location>
        <begin position="291"/>
        <end position="313"/>
    </location>
</feature>
<gene>
    <name evidence="5" type="ORF">BD324DRAFT_683357</name>
</gene>
<proteinExistence type="predicted"/>
<reference evidence="5 6" key="1">
    <citation type="submission" date="2017-03" db="EMBL/GenBank/DDBJ databases">
        <title>Widespread Adenine N6-methylation of Active Genes in Fungi.</title>
        <authorList>
            <consortium name="DOE Joint Genome Institute"/>
            <person name="Mondo S.J."/>
            <person name="Dannebaum R.O."/>
            <person name="Kuo R.C."/>
            <person name="Louie K.B."/>
            <person name="Bewick A.J."/>
            <person name="Labutti K."/>
            <person name="Haridas S."/>
            <person name="Kuo A."/>
            <person name="Salamov A."/>
            <person name="Ahrendt S.R."/>
            <person name="Lau R."/>
            <person name="Bowen B.P."/>
            <person name="Lipzen A."/>
            <person name="Sullivan W."/>
            <person name="Andreopoulos W.B."/>
            <person name="Clum A."/>
            <person name="Lindquist E."/>
            <person name="Daum C."/>
            <person name="Northen T.R."/>
            <person name="Ramamoorthy G."/>
            <person name="Schmitz R.J."/>
            <person name="Gryganskyi A."/>
            <person name="Culley D."/>
            <person name="Magnuson J."/>
            <person name="James T.Y."/>
            <person name="O'Malley M.A."/>
            <person name="Stajich J.E."/>
            <person name="Spatafora J.W."/>
            <person name="Visel A."/>
            <person name="Grigoriev I.V."/>
        </authorList>
    </citation>
    <scope>NUCLEOTIDE SEQUENCE [LARGE SCALE GENOMIC DNA]</scope>
    <source>
        <strain evidence="5 6">NRRL Y-17943</strain>
    </source>
</reference>
<dbReference type="InterPro" id="IPR001452">
    <property type="entry name" value="SH3_domain"/>
</dbReference>
<protein>
    <recommendedName>
        <fullName evidence="4">SH3 domain-containing protein</fullName>
    </recommendedName>
</protein>
<dbReference type="PROSITE" id="PS50002">
    <property type="entry name" value="SH3"/>
    <property type="match status" value="1"/>
</dbReference>
<dbReference type="OrthoDB" id="2564892at2759"/>
<dbReference type="STRING" id="4999.A0A1Y1UA29"/>
<feature type="compositionally biased region" description="Polar residues" evidence="3">
    <location>
        <begin position="571"/>
        <end position="589"/>
    </location>
</feature>
<feature type="region of interest" description="Disordered" evidence="3">
    <location>
        <begin position="394"/>
        <end position="439"/>
    </location>
</feature>
<dbReference type="SUPFAM" id="SSF50044">
    <property type="entry name" value="SH3-domain"/>
    <property type="match status" value="1"/>
</dbReference>
<feature type="compositionally biased region" description="Low complexity" evidence="3">
    <location>
        <begin position="337"/>
        <end position="363"/>
    </location>
</feature>
<feature type="compositionally biased region" description="Polar residues" evidence="3">
    <location>
        <begin position="268"/>
        <end position="277"/>
    </location>
</feature>
<dbReference type="InterPro" id="IPR036028">
    <property type="entry name" value="SH3-like_dom_sf"/>
</dbReference>
<dbReference type="EMBL" id="NBSH01000014">
    <property type="protein sequence ID" value="ORX34404.1"/>
    <property type="molecule type" value="Genomic_DNA"/>
</dbReference>
<dbReference type="AlphaFoldDB" id="A0A1Y1UA29"/>
<evidence type="ECO:0000313" key="6">
    <source>
        <dbReference type="Proteomes" id="UP000193218"/>
    </source>
</evidence>
<feature type="compositionally biased region" description="Polar residues" evidence="3">
    <location>
        <begin position="243"/>
        <end position="261"/>
    </location>
</feature>
<evidence type="ECO:0000256" key="1">
    <source>
        <dbReference type="ARBA" id="ARBA00022443"/>
    </source>
</evidence>
<feature type="compositionally biased region" description="Low complexity" evidence="3">
    <location>
        <begin position="168"/>
        <end position="190"/>
    </location>
</feature>
<feature type="compositionally biased region" description="Polar residues" evidence="3">
    <location>
        <begin position="16"/>
        <end position="25"/>
    </location>
</feature>
<dbReference type="Proteomes" id="UP000193218">
    <property type="component" value="Unassembled WGS sequence"/>
</dbReference>
<keyword evidence="6" id="KW-1185">Reference proteome</keyword>
<dbReference type="SMART" id="SM00326">
    <property type="entry name" value="SH3"/>
    <property type="match status" value="1"/>
</dbReference>
<feature type="domain" description="SH3" evidence="4">
    <location>
        <begin position="442"/>
        <end position="519"/>
    </location>
</feature>
<organism evidence="5 6">
    <name type="scientific">Kockovaella imperatae</name>
    <dbReference type="NCBI Taxonomy" id="4999"/>
    <lineage>
        <taxon>Eukaryota</taxon>
        <taxon>Fungi</taxon>
        <taxon>Dikarya</taxon>
        <taxon>Basidiomycota</taxon>
        <taxon>Agaricomycotina</taxon>
        <taxon>Tremellomycetes</taxon>
        <taxon>Tremellales</taxon>
        <taxon>Cuniculitremaceae</taxon>
        <taxon>Kockovaella</taxon>
    </lineage>
</organism>
<evidence type="ECO:0000313" key="5">
    <source>
        <dbReference type="EMBL" id="ORX34404.1"/>
    </source>
</evidence>
<comment type="caution">
    <text evidence="5">The sequence shown here is derived from an EMBL/GenBank/DDBJ whole genome shotgun (WGS) entry which is preliminary data.</text>
</comment>
<evidence type="ECO:0000259" key="4">
    <source>
        <dbReference type="PROSITE" id="PS50002"/>
    </source>
</evidence>
<evidence type="ECO:0000256" key="3">
    <source>
        <dbReference type="SAM" id="MobiDB-lite"/>
    </source>
</evidence>
<feature type="region of interest" description="Disordered" evidence="3">
    <location>
        <begin position="1"/>
        <end position="207"/>
    </location>
</feature>
<dbReference type="InParanoid" id="A0A1Y1UA29"/>
<sequence>MSSELDGRAKLPNEIHSPSSPTSLQRSKDASDSNNPTPTRPSPSLNTSQSSTPSSMTPSNSIPSGLKVNQQGTVDLSQSETSLPSHTGPIHSTSPIARRVSVSEASTNPVHRVPKPRSNSALQSSRPAPPSPASSRPASGIFSLDGKSSPVPSSPGLDTVHPPRDRSSSTSSSRASAAAAAVMGAVGRRSSLGTGRVSSKSRPKSALGASFIAQADAPYLPESGASTVFSTSHSAPSAAISGLPSTTPSTNLPDSSLTTTAIPEYPSPRSSTTQAPPQGSIIALGSPDPTSPGSTANPTPTPTSPTTAVGSTPTTPPLPAVIIRDYAFPPTDPRFQGPGLPLSGPGGSSARRSSSRWFGLGSDDNSHGNGGSGPSKKSWGGFGFMSFRNLIRRKDSSDSNASGLSGMGTTEGDEEYRLPVPEPDHDEDDYAFSSDSGLEEDEPWGLYRAVYPFEAVGEHEIGMEEGDLVDVRGRGGGEGWVVGVRKILSSDGRVVSPLGRGEEEKEGLVPESYLEKVDLKALEGKREKIRRSGEKDIANPSSSTSGSTDDFGRARQAEDTIMEEGEEASIPTGTTTFSKLQAGGATTQG</sequence>
<accession>A0A1Y1UA29</accession>
<feature type="compositionally biased region" description="Polar residues" evidence="3">
    <location>
        <begin position="191"/>
        <end position="200"/>
    </location>
</feature>
<evidence type="ECO:0000256" key="2">
    <source>
        <dbReference type="PROSITE-ProRule" id="PRU00192"/>
    </source>
</evidence>
<feature type="compositionally biased region" description="Polar residues" evidence="3">
    <location>
        <begin position="224"/>
        <end position="235"/>
    </location>
</feature>
<feature type="compositionally biased region" description="Low complexity" evidence="3">
    <location>
        <begin position="33"/>
        <end position="64"/>
    </location>
</feature>
<name>A0A1Y1UA29_9TREE</name>
<feature type="region of interest" description="Disordered" evidence="3">
    <location>
        <begin position="222"/>
        <end position="380"/>
    </location>
</feature>
<feature type="region of interest" description="Disordered" evidence="3">
    <location>
        <begin position="528"/>
        <end position="589"/>
    </location>
</feature>
<dbReference type="GeneID" id="33560991"/>
<feature type="compositionally biased region" description="Polar residues" evidence="3">
    <location>
        <begin position="67"/>
        <end position="95"/>
    </location>
</feature>
<dbReference type="RefSeq" id="XP_021868667.1">
    <property type="nucleotide sequence ID" value="XM_022019182.1"/>
</dbReference>